<organism evidence="12 13">
    <name type="scientific">Rhamnella rubrinervis</name>
    <dbReference type="NCBI Taxonomy" id="2594499"/>
    <lineage>
        <taxon>Eukaryota</taxon>
        <taxon>Viridiplantae</taxon>
        <taxon>Streptophyta</taxon>
        <taxon>Embryophyta</taxon>
        <taxon>Tracheophyta</taxon>
        <taxon>Spermatophyta</taxon>
        <taxon>Magnoliopsida</taxon>
        <taxon>eudicotyledons</taxon>
        <taxon>Gunneridae</taxon>
        <taxon>Pentapetalae</taxon>
        <taxon>rosids</taxon>
        <taxon>fabids</taxon>
        <taxon>Rosales</taxon>
        <taxon>Rhamnaceae</taxon>
        <taxon>rhamnoid group</taxon>
        <taxon>Rhamneae</taxon>
        <taxon>Rhamnella</taxon>
    </lineage>
</organism>
<evidence type="ECO:0000259" key="11">
    <source>
        <dbReference type="PROSITE" id="PS50802"/>
    </source>
</evidence>
<dbReference type="PROSITE" id="PS50802">
    <property type="entry name" value="OTU"/>
    <property type="match status" value="1"/>
</dbReference>
<evidence type="ECO:0000313" key="12">
    <source>
        <dbReference type="EMBL" id="KAF3430906.1"/>
    </source>
</evidence>
<dbReference type="FunFam" id="1.20.1300.20:FF:000001">
    <property type="entry name" value="Ubiquitin thioesterase OTUB1"/>
    <property type="match status" value="1"/>
</dbReference>
<dbReference type="Proteomes" id="UP000796880">
    <property type="component" value="Unassembled WGS sequence"/>
</dbReference>
<feature type="site" description="Interacts with free ubiquitin" evidence="9">
    <location>
        <position position="286"/>
    </location>
</feature>
<dbReference type="GO" id="GO:0043130">
    <property type="term" value="F:ubiquitin binding"/>
    <property type="evidence" value="ECO:0007669"/>
    <property type="project" value="UniProtKB-UniRule"/>
</dbReference>
<dbReference type="InterPro" id="IPR019400">
    <property type="entry name" value="Peptidase_C65_otubain"/>
</dbReference>
<dbReference type="InterPro" id="IPR016615">
    <property type="entry name" value="Otubain"/>
</dbReference>
<dbReference type="Gene3D" id="1.20.1300.20">
    <property type="entry name" value="Peptidase C65 Otubain, subdomain 2"/>
    <property type="match status" value="1"/>
</dbReference>
<dbReference type="OrthoDB" id="18915at2759"/>
<dbReference type="InterPro" id="IPR042467">
    <property type="entry name" value="Peptidase_C65_otubain_sub2"/>
</dbReference>
<dbReference type="PIRSF" id="PIRSF013503">
    <property type="entry name" value="Ubiquitin_thioesterase_Otubain"/>
    <property type="match status" value="1"/>
</dbReference>
<evidence type="ECO:0000256" key="7">
    <source>
        <dbReference type="PIRNR" id="PIRNR013503"/>
    </source>
</evidence>
<feature type="site" description="Interacts with free ubiquitin" evidence="9">
    <location>
        <position position="244"/>
    </location>
</feature>
<evidence type="ECO:0000313" key="13">
    <source>
        <dbReference type="Proteomes" id="UP000796880"/>
    </source>
</evidence>
<dbReference type="PANTHER" id="PTHR12931:SF15">
    <property type="entry name" value="UBIQUITIN THIOESTERASE OTUBAIN-LIKE"/>
    <property type="match status" value="1"/>
</dbReference>
<feature type="compositionally biased region" description="Polar residues" evidence="10">
    <location>
        <begin position="15"/>
        <end position="24"/>
    </location>
</feature>
<dbReference type="GO" id="GO:0004843">
    <property type="term" value="F:cysteine-type deubiquitinase activity"/>
    <property type="evidence" value="ECO:0007669"/>
    <property type="project" value="UniProtKB-UniRule"/>
</dbReference>
<feature type="active site" evidence="8">
    <location>
        <position position="89"/>
    </location>
</feature>
<dbReference type="GO" id="GO:0005634">
    <property type="term" value="C:nucleus"/>
    <property type="evidence" value="ECO:0007669"/>
    <property type="project" value="TreeGrafter"/>
</dbReference>
<proteinExistence type="inferred from homology"/>
<dbReference type="GO" id="GO:0071108">
    <property type="term" value="P:protein K48-linked deubiquitination"/>
    <property type="evidence" value="ECO:0007669"/>
    <property type="project" value="TreeGrafter"/>
</dbReference>
<comment type="catalytic activity">
    <reaction evidence="1 7">
        <text>Thiol-dependent hydrolysis of ester, thioester, amide, peptide and isopeptide bonds formed by the C-terminal Gly of ubiquitin (a 76-residue protein attached to proteins as an intracellular targeting signal).</text>
        <dbReference type="EC" id="3.4.19.12"/>
    </reaction>
</comment>
<evidence type="ECO:0000256" key="3">
    <source>
        <dbReference type="ARBA" id="ARBA00022670"/>
    </source>
</evidence>
<accession>A0A8K0DLG3</accession>
<feature type="region of interest" description="Disordered" evidence="10">
    <location>
        <begin position="1"/>
        <end position="25"/>
    </location>
</feature>
<evidence type="ECO:0000256" key="2">
    <source>
        <dbReference type="ARBA" id="ARBA00006579"/>
    </source>
</evidence>
<dbReference type="AlphaFoldDB" id="A0A8K0DLG3"/>
<protein>
    <recommendedName>
        <fullName evidence="7">Ubiquitin thioesterase</fullName>
        <ecNumber evidence="7">3.4.19.12</ecNumber>
    </recommendedName>
</protein>
<dbReference type="Gene3D" id="3.30.200.60">
    <property type="entry name" value="Peptidase C65 Otubain, subdomain 1"/>
    <property type="match status" value="1"/>
</dbReference>
<evidence type="ECO:0000256" key="8">
    <source>
        <dbReference type="PIRSR" id="PIRSR013503-1"/>
    </source>
</evidence>
<keyword evidence="5 7" id="KW-0378">Hydrolase</keyword>
<keyword evidence="13" id="KW-1185">Reference proteome</keyword>
<keyword evidence="6 7" id="KW-0788">Thiol protease</keyword>
<keyword evidence="3 7" id="KW-0645">Protease</keyword>
<feature type="active site" description="Nucleophile" evidence="8">
    <location>
        <position position="92"/>
    </location>
</feature>
<dbReference type="InterPro" id="IPR003323">
    <property type="entry name" value="OTU_dom"/>
</dbReference>
<dbReference type="Pfam" id="PF10275">
    <property type="entry name" value="Peptidase_C65"/>
    <property type="match status" value="1"/>
</dbReference>
<name>A0A8K0DLG3_9ROSA</name>
<feature type="site" description="Interacts with free ubiquitin" evidence="9">
    <location>
        <position position="291"/>
    </location>
</feature>
<feature type="active site" evidence="8">
    <location>
        <position position="290"/>
    </location>
</feature>
<dbReference type="InterPro" id="IPR038765">
    <property type="entry name" value="Papain-like_cys_pep_sf"/>
</dbReference>
<evidence type="ECO:0000256" key="9">
    <source>
        <dbReference type="PIRSR" id="PIRSR013503-2"/>
    </source>
</evidence>
<evidence type="ECO:0000256" key="6">
    <source>
        <dbReference type="ARBA" id="ARBA00022807"/>
    </source>
</evidence>
<reference evidence="12" key="1">
    <citation type="submission" date="2020-03" db="EMBL/GenBank/DDBJ databases">
        <title>A high-quality chromosome-level genome assembly of a woody plant with both climbing and erect habits, Rhamnella rubrinervis.</title>
        <authorList>
            <person name="Lu Z."/>
            <person name="Yang Y."/>
            <person name="Zhu X."/>
            <person name="Sun Y."/>
        </authorList>
    </citation>
    <scope>NUCLEOTIDE SEQUENCE</scope>
    <source>
        <strain evidence="12">BYM</strain>
        <tissue evidence="12">Leaf</tissue>
    </source>
</reference>
<evidence type="ECO:0000256" key="10">
    <source>
        <dbReference type="SAM" id="MobiDB-lite"/>
    </source>
</evidence>
<evidence type="ECO:0000256" key="5">
    <source>
        <dbReference type="ARBA" id="ARBA00022801"/>
    </source>
</evidence>
<dbReference type="EMBL" id="VOIH02000012">
    <property type="protein sequence ID" value="KAF3430906.1"/>
    <property type="molecule type" value="Genomic_DNA"/>
</dbReference>
<dbReference type="InterPro" id="IPR042468">
    <property type="entry name" value="Peptidase_C65_otubain_sub1"/>
</dbReference>
<feature type="site" description="Interacts with free ubiquitin" evidence="9">
    <location>
        <position position="246"/>
    </location>
</feature>
<gene>
    <name evidence="12" type="ORF">FNV43_RR25636</name>
</gene>
<evidence type="ECO:0000256" key="4">
    <source>
        <dbReference type="ARBA" id="ARBA00022786"/>
    </source>
</evidence>
<dbReference type="SUPFAM" id="SSF54001">
    <property type="entry name" value="Cysteine proteinases"/>
    <property type="match status" value="1"/>
</dbReference>
<dbReference type="EC" id="3.4.19.12" evidence="7"/>
<comment type="similarity">
    <text evidence="2 7">Belongs to the peptidase C65 family.</text>
</comment>
<keyword evidence="4 7" id="KW-0833">Ubl conjugation pathway</keyword>
<sequence>MQNQEGLQADGEVDSATSAPSTQFDDWANFADNDIMQQQSSIQAEEAEKIPFEPLSSLAAEYQSGSTILLEKIKVLSEQYAAIRRTRGDGNCFFRSFMFSYLEHILETQDRAEVDRIKANVEQCRKTLQSLGYTDFTFEDFFALFLEQMESVLQGNEDSISHDELILRSRDQSVSDYVVMFFRFVTSGEIQKRSEFFEPFIMGLTNATVEQFCKSSVEPMGEESDHVHITAISDALGVPIRVVYLDRSSCDTGGVSVNHHDFIPADSDLPSASGSKTISPFITLLYRPGHYDILYPK</sequence>
<dbReference type="CDD" id="cd22765">
    <property type="entry name" value="AtOTU1-like"/>
    <property type="match status" value="1"/>
</dbReference>
<comment type="caution">
    <text evidence="12">The sequence shown here is derived from an EMBL/GenBank/DDBJ whole genome shotgun (WGS) entry which is preliminary data.</text>
</comment>
<evidence type="ECO:0000256" key="1">
    <source>
        <dbReference type="ARBA" id="ARBA00000707"/>
    </source>
</evidence>
<dbReference type="PANTHER" id="PTHR12931">
    <property type="entry name" value="UBIQUITIN THIOLESTERASE PROTEIN OTUB"/>
    <property type="match status" value="1"/>
</dbReference>
<dbReference type="GO" id="GO:0006508">
    <property type="term" value="P:proteolysis"/>
    <property type="evidence" value="ECO:0007669"/>
    <property type="project" value="UniProtKB-KW"/>
</dbReference>
<feature type="domain" description="OTU" evidence="11">
    <location>
        <begin position="81"/>
        <end position="297"/>
    </location>
</feature>